<evidence type="ECO:0000259" key="5">
    <source>
        <dbReference type="PROSITE" id="PS50006"/>
    </source>
</evidence>
<dbReference type="SUPFAM" id="SSF56601">
    <property type="entry name" value="beta-lactamase/transpeptidase-like"/>
    <property type="match status" value="1"/>
</dbReference>
<dbReference type="EMBL" id="CAJNOR010001254">
    <property type="protein sequence ID" value="CAF1107566.1"/>
    <property type="molecule type" value="Genomic_DNA"/>
</dbReference>
<dbReference type="AlphaFoldDB" id="A0A814PL92"/>
<dbReference type="PROSITE" id="PS00107">
    <property type="entry name" value="PROTEIN_KINASE_ATP"/>
    <property type="match status" value="1"/>
</dbReference>
<dbReference type="GO" id="GO:0004672">
    <property type="term" value="F:protein kinase activity"/>
    <property type="evidence" value="ECO:0007669"/>
    <property type="project" value="InterPro"/>
</dbReference>
<keyword evidence="1 3" id="KW-0547">Nucleotide-binding</keyword>
<protein>
    <submittedName>
        <fullName evidence="7">Uncharacterized protein</fullName>
    </submittedName>
</protein>
<dbReference type="Gene3D" id="1.10.510.10">
    <property type="entry name" value="Transferase(Phosphotransferase) domain 1"/>
    <property type="match status" value="1"/>
</dbReference>
<dbReference type="PROSITE" id="PS00108">
    <property type="entry name" value="PROTEIN_KINASE_ST"/>
    <property type="match status" value="1"/>
</dbReference>
<dbReference type="FunFam" id="2.60.200.20:FF:000079">
    <property type="entry name" value="Checkpoint kinase 2"/>
    <property type="match status" value="1"/>
</dbReference>
<gene>
    <name evidence="7" type="ORF">XAT740_LOCUS18691</name>
</gene>
<dbReference type="CDD" id="cd22666">
    <property type="entry name" value="FHA_CHK2"/>
    <property type="match status" value="1"/>
</dbReference>
<dbReference type="SUPFAM" id="SSF56112">
    <property type="entry name" value="Protein kinase-like (PK-like)"/>
    <property type="match status" value="1"/>
</dbReference>
<reference evidence="7" key="1">
    <citation type="submission" date="2021-02" db="EMBL/GenBank/DDBJ databases">
        <authorList>
            <person name="Nowell W R."/>
        </authorList>
    </citation>
    <scope>NUCLEOTIDE SEQUENCE</scope>
</reference>
<dbReference type="Pfam" id="PF00498">
    <property type="entry name" value="FHA"/>
    <property type="match status" value="1"/>
</dbReference>
<dbReference type="InterPro" id="IPR008271">
    <property type="entry name" value="Ser/Thr_kinase_AS"/>
</dbReference>
<evidence type="ECO:0000313" key="8">
    <source>
        <dbReference type="Proteomes" id="UP000663828"/>
    </source>
</evidence>
<accession>A0A814PL92</accession>
<dbReference type="InterPro" id="IPR000719">
    <property type="entry name" value="Prot_kinase_dom"/>
</dbReference>
<comment type="caution">
    <text evidence="7">The sequence shown here is derived from an EMBL/GenBank/DDBJ whole genome shotgun (WGS) entry which is preliminary data.</text>
</comment>
<dbReference type="PANTHER" id="PTHR24347">
    <property type="entry name" value="SERINE/THREONINE-PROTEIN KINASE"/>
    <property type="match status" value="1"/>
</dbReference>
<evidence type="ECO:0000256" key="1">
    <source>
        <dbReference type="ARBA" id="ARBA00022741"/>
    </source>
</evidence>
<evidence type="ECO:0000256" key="3">
    <source>
        <dbReference type="PROSITE-ProRule" id="PRU10141"/>
    </source>
</evidence>
<evidence type="ECO:0000256" key="2">
    <source>
        <dbReference type="ARBA" id="ARBA00022840"/>
    </source>
</evidence>
<keyword evidence="8" id="KW-1185">Reference proteome</keyword>
<dbReference type="InterPro" id="IPR012338">
    <property type="entry name" value="Beta-lactam/transpept-like"/>
</dbReference>
<keyword evidence="2 3" id="KW-0067">ATP-binding</keyword>
<dbReference type="InterPro" id="IPR000253">
    <property type="entry name" value="FHA_dom"/>
</dbReference>
<proteinExistence type="predicted"/>
<dbReference type="FunFam" id="1.10.510.10:FF:000571">
    <property type="entry name" value="Maternal embryonic leucine zipper kinase"/>
    <property type="match status" value="1"/>
</dbReference>
<dbReference type="Pfam" id="PF00069">
    <property type="entry name" value="Pkinase"/>
    <property type="match status" value="1"/>
</dbReference>
<dbReference type="InterPro" id="IPR011009">
    <property type="entry name" value="Kinase-like_dom_sf"/>
</dbReference>
<sequence length="873" mass="97888">MSSTRSESNSTQCSYGHVAPGWEQVHSVFEQNLSDGSDIGASLCIYHQGKCVVELSGGWKDGERRKEPYTLDTLQLVFSTSKGILAAAIALCVERNWLDYNAPVAKYWPEFAANEKENITIGELLAHRAGLSFVDEKLTIDDAFNWSRMTSLLAAQKPHWEPGTAHSYHAHTVGYLAGELIRRVDPHHRTYGQFVRDELDSEFYVGIPDTTIETRISPLIRKVVDTTNVRPSDPTYNKGLSCSGAFPLGQPKMIYNEVACHQAELPAVNGITKARSLARIYALLLGDINENGKIRKRLISEKTLCEATENVTPVGESDLYCSNMPTSFAKGGFQLFGECFPIFSDGAFGFTGKFYFNYHSYGGSCAFAYPSYQLSYGFACNYLDPSHLHVDVRNLRTLSLPTQNTQNFDGTDDDADINQRSDVWGRLLSMNKLFSPLSLSEQEYSFGRGKTCSIKFDSGEIQTTKYYPTYSSVHFKIIHDEIKNYVYLEDLSSNGTYVNGEKIGKNKKQILENNAEIALSSKTHRVYIYMDANASEDTSIPAVIKQKYIVSKPIGRGAYGEVKLCFLRDTCDRYAMKIIAKKTFTHLGPQALVFNQQIKSECSILQRLNHPCIIRIHDVHETHDALYIILELVEGGELFDRIVAHGQFDESTSKFLFRQMCIGVKYLHDSSITHRDLKPENVLLTSPETTEALIKITDFGLSRLINETSLMKTFCGTPNYLAPEILASRGEGSYTNKVDVWSLGVILYICLVGYPPFSESPDSLPLTEQILKGLYTFPDEFWSDVSDVAKDLIRQMMCVDPNKRLTIAGVLQHPWLANDHENTNRVEKIVNVQLPPVKTCKRSATNDDSAMDQDTDVLSTGSISNGRAKRIKH</sequence>
<dbReference type="Gene3D" id="3.30.200.20">
    <property type="entry name" value="Phosphorylase Kinase, domain 1"/>
    <property type="match status" value="1"/>
</dbReference>
<evidence type="ECO:0000256" key="4">
    <source>
        <dbReference type="SAM" id="MobiDB-lite"/>
    </source>
</evidence>
<organism evidence="7 8">
    <name type="scientific">Adineta ricciae</name>
    <name type="common">Rotifer</name>
    <dbReference type="NCBI Taxonomy" id="249248"/>
    <lineage>
        <taxon>Eukaryota</taxon>
        <taxon>Metazoa</taxon>
        <taxon>Spiralia</taxon>
        <taxon>Gnathifera</taxon>
        <taxon>Rotifera</taxon>
        <taxon>Eurotatoria</taxon>
        <taxon>Bdelloidea</taxon>
        <taxon>Adinetida</taxon>
        <taxon>Adinetidae</taxon>
        <taxon>Adineta</taxon>
    </lineage>
</organism>
<dbReference type="GO" id="GO:0005524">
    <property type="term" value="F:ATP binding"/>
    <property type="evidence" value="ECO:0007669"/>
    <property type="project" value="UniProtKB-UniRule"/>
</dbReference>
<feature type="compositionally biased region" description="Polar residues" evidence="4">
    <location>
        <begin position="856"/>
        <end position="865"/>
    </location>
</feature>
<dbReference type="InterPro" id="IPR001466">
    <property type="entry name" value="Beta-lactam-related"/>
</dbReference>
<dbReference type="SMART" id="SM00240">
    <property type="entry name" value="FHA"/>
    <property type="match status" value="1"/>
</dbReference>
<dbReference type="CDD" id="cd05117">
    <property type="entry name" value="STKc_CAMK"/>
    <property type="match status" value="1"/>
</dbReference>
<name>A0A814PL92_ADIRI</name>
<dbReference type="SUPFAM" id="SSF49879">
    <property type="entry name" value="SMAD/FHA domain"/>
    <property type="match status" value="1"/>
</dbReference>
<feature type="region of interest" description="Disordered" evidence="4">
    <location>
        <begin position="841"/>
        <end position="873"/>
    </location>
</feature>
<evidence type="ECO:0000313" key="7">
    <source>
        <dbReference type="EMBL" id="CAF1107566.1"/>
    </source>
</evidence>
<feature type="domain" description="Protein kinase" evidence="6">
    <location>
        <begin position="548"/>
        <end position="816"/>
    </location>
</feature>
<dbReference type="InterPro" id="IPR017441">
    <property type="entry name" value="Protein_kinase_ATP_BS"/>
</dbReference>
<dbReference type="SMART" id="SM00220">
    <property type="entry name" value="S_TKc"/>
    <property type="match status" value="1"/>
</dbReference>
<feature type="domain" description="FHA" evidence="5">
    <location>
        <begin position="444"/>
        <end position="503"/>
    </location>
</feature>
<dbReference type="Gene3D" id="3.40.710.10">
    <property type="entry name" value="DD-peptidase/beta-lactamase superfamily"/>
    <property type="match status" value="1"/>
</dbReference>
<feature type="binding site" evidence="3">
    <location>
        <position position="582"/>
    </location>
    <ligand>
        <name>ATP</name>
        <dbReference type="ChEBI" id="CHEBI:30616"/>
    </ligand>
</feature>
<evidence type="ECO:0000259" key="6">
    <source>
        <dbReference type="PROSITE" id="PS50011"/>
    </source>
</evidence>
<dbReference type="Proteomes" id="UP000663828">
    <property type="component" value="Unassembled WGS sequence"/>
</dbReference>
<dbReference type="PROSITE" id="PS50011">
    <property type="entry name" value="PROTEIN_KINASE_DOM"/>
    <property type="match status" value="1"/>
</dbReference>
<dbReference type="InterPro" id="IPR008984">
    <property type="entry name" value="SMAD_FHA_dom_sf"/>
</dbReference>
<dbReference type="PROSITE" id="PS50006">
    <property type="entry name" value="FHA_DOMAIN"/>
    <property type="match status" value="1"/>
</dbReference>
<dbReference type="Pfam" id="PF00144">
    <property type="entry name" value="Beta-lactamase"/>
    <property type="match status" value="1"/>
</dbReference>
<dbReference type="Gene3D" id="2.60.200.20">
    <property type="match status" value="1"/>
</dbReference>